<dbReference type="InterPro" id="IPR000620">
    <property type="entry name" value="EamA_dom"/>
</dbReference>
<keyword evidence="10" id="KW-1185">Reference proteome</keyword>
<feature type="transmembrane region" description="Helical" evidence="7">
    <location>
        <begin position="125"/>
        <end position="144"/>
    </location>
</feature>
<reference evidence="10" key="1">
    <citation type="submission" date="2017-04" db="EMBL/GenBank/DDBJ databases">
        <authorList>
            <person name="Varghese N."/>
            <person name="Submissions S."/>
        </authorList>
    </citation>
    <scope>NUCLEOTIDE SEQUENCE [LARGE SCALE GENOMIC DNA]</scope>
    <source>
        <strain evidence="10">DSM 9293</strain>
    </source>
</reference>
<keyword evidence="4 7" id="KW-0812">Transmembrane</keyword>
<protein>
    <submittedName>
        <fullName evidence="9">Threonine/homoserine efflux transporter RhtA</fullName>
    </submittedName>
</protein>
<dbReference type="SUPFAM" id="SSF103481">
    <property type="entry name" value="Multidrug resistance efflux transporter EmrE"/>
    <property type="match status" value="2"/>
</dbReference>
<dbReference type="PANTHER" id="PTHR42920">
    <property type="entry name" value="OS03G0707200 PROTEIN-RELATED"/>
    <property type="match status" value="1"/>
</dbReference>
<evidence type="ECO:0000259" key="8">
    <source>
        <dbReference type="Pfam" id="PF00892"/>
    </source>
</evidence>
<evidence type="ECO:0000256" key="1">
    <source>
        <dbReference type="ARBA" id="ARBA00004651"/>
    </source>
</evidence>
<evidence type="ECO:0000313" key="10">
    <source>
        <dbReference type="Proteomes" id="UP000192660"/>
    </source>
</evidence>
<feature type="transmembrane region" description="Helical" evidence="7">
    <location>
        <begin position="68"/>
        <end position="87"/>
    </location>
</feature>
<feature type="domain" description="EamA" evidence="8">
    <location>
        <begin position="12"/>
        <end position="141"/>
    </location>
</feature>
<dbReference type="InterPro" id="IPR037185">
    <property type="entry name" value="EmrE-like"/>
</dbReference>
<dbReference type="STRING" id="28034.BFX07_11035"/>
<evidence type="ECO:0000256" key="2">
    <source>
        <dbReference type="ARBA" id="ARBA00007362"/>
    </source>
</evidence>
<evidence type="ECO:0000256" key="4">
    <source>
        <dbReference type="ARBA" id="ARBA00022692"/>
    </source>
</evidence>
<name>A0A1W1WKQ3_SULTA</name>
<dbReference type="OrthoDB" id="9804865at2"/>
<evidence type="ECO:0000313" key="9">
    <source>
        <dbReference type="EMBL" id="SMC06867.1"/>
    </source>
</evidence>
<accession>A0A1W1WKQ3</accession>
<comment type="subcellular location">
    <subcellularLocation>
        <location evidence="1">Cell membrane</location>
        <topology evidence="1">Multi-pass membrane protein</topology>
    </subcellularLocation>
</comment>
<keyword evidence="6 7" id="KW-0472">Membrane</keyword>
<comment type="similarity">
    <text evidence="2">Belongs to the EamA transporter family.</text>
</comment>
<feature type="transmembrane region" description="Helical" evidence="7">
    <location>
        <begin position="245"/>
        <end position="265"/>
    </location>
</feature>
<keyword evidence="3" id="KW-1003">Cell membrane</keyword>
<feature type="transmembrane region" description="Helical" evidence="7">
    <location>
        <begin position="213"/>
        <end position="233"/>
    </location>
</feature>
<dbReference type="RefSeq" id="WP_020373499.1">
    <property type="nucleotide sequence ID" value="NZ_FWWY01000001.1"/>
</dbReference>
<feature type="transmembrane region" description="Helical" evidence="7">
    <location>
        <begin position="181"/>
        <end position="201"/>
    </location>
</feature>
<dbReference type="GO" id="GO:0005886">
    <property type="term" value="C:plasma membrane"/>
    <property type="evidence" value="ECO:0007669"/>
    <property type="project" value="UniProtKB-SubCell"/>
</dbReference>
<dbReference type="InterPro" id="IPR051258">
    <property type="entry name" value="Diverse_Substrate_Transporter"/>
</dbReference>
<feature type="transmembrane region" description="Helical" evidence="7">
    <location>
        <begin position="36"/>
        <end position="56"/>
    </location>
</feature>
<sequence length="293" mass="31830">MLISSRFWANGILLFVTLIWGATFTLTKSALTKIPVFPYLTMRFLLATLVMSVLVFWDRDRMKSLHNFKLWMTGTSLGVLLFLGYALQTLGLQTIDPAVSAFLTGLSVILVPIMAIFVLRQQSQWRTWIAAVIAAVGLGFLNGIHQLGHFSIGTVETLACAVFLAMQIVAVDKWAIGYDSISLTTIELLIVTLLSFVMSVHDGLSGFRQGASGIVLIAVIVNGLLGTAFAYWAQLRFQRLTSASYVAVIFTMEPVFAAVIAFIAYHETMGLSALLGGALIVASMLLADAVPNT</sequence>
<dbReference type="EMBL" id="FWWY01000001">
    <property type="protein sequence ID" value="SMC06867.1"/>
    <property type="molecule type" value="Genomic_DNA"/>
</dbReference>
<feature type="transmembrane region" description="Helical" evidence="7">
    <location>
        <begin position="150"/>
        <end position="169"/>
    </location>
</feature>
<feature type="domain" description="EamA" evidence="8">
    <location>
        <begin position="158"/>
        <end position="286"/>
    </location>
</feature>
<evidence type="ECO:0000256" key="3">
    <source>
        <dbReference type="ARBA" id="ARBA00022475"/>
    </source>
</evidence>
<evidence type="ECO:0000256" key="7">
    <source>
        <dbReference type="SAM" id="Phobius"/>
    </source>
</evidence>
<gene>
    <name evidence="9" type="ORF">SAMN00768000_3068</name>
</gene>
<dbReference type="PANTHER" id="PTHR42920:SF5">
    <property type="entry name" value="EAMA DOMAIN-CONTAINING PROTEIN"/>
    <property type="match status" value="1"/>
</dbReference>
<proteinExistence type="inferred from homology"/>
<feature type="transmembrane region" description="Helical" evidence="7">
    <location>
        <begin position="271"/>
        <end position="290"/>
    </location>
</feature>
<keyword evidence="5 7" id="KW-1133">Transmembrane helix</keyword>
<dbReference type="AlphaFoldDB" id="A0A1W1WKQ3"/>
<feature type="transmembrane region" description="Helical" evidence="7">
    <location>
        <begin position="7"/>
        <end position="24"/>
    </location>
</feature>
<dbReference type="Proteomes" id="UP000192660">
    <property type="component" value="Unassembled WGS sequence"/>
</dbReference>
<evidence type="ECO:0000256" key="5">
    <source>
        <dbReference type="ARBA" id="ARBA00022989"/>
    </source>
</evidence>
<evidence type="ECO:0000256" key="6">
    <source>
        <dbReference type="ARBA" id="ARBA00023136"/>
    </source>
</evidence>
<feature type="transmembrane region" description="Helical" evidence="7">
    <location>
        <begin position="99"/>
        <end position="118"/>
    </location>
</feature>
<dbReference type="Pfam" id="PF00892">
    <property type="entry name" value="EamA"/>
    <property type="match status" value="2"/>
</dbReference>
<organism evidence="9 10">
    <name type="scientific">Sulfobacillus thermosulfidooxidans (strain DSM 9293 / VKM B-1269 / AT-1)</name>
    <dbReference type="NCBI Taxonomy" id="929705"/>
    <lineage>
        <taxon>Bacteria</taxon>
        <taxon>Bacillati</taxon>
        <taxon>Bacillota</taxon>
        <taxon>Clostridia</taxon>
        <taxon>Eubacteriales</taxon>
        <taxon>Clostridiales Family XVII. Incertae Sedis</taxon>
        <taxon>Sulfobacillus</taxon>
    </lineage>
</organism>